<keyword evidence="3" id="KW-1185">Reference proteome</keyword>
<dbReference type="EMBL" id="JAUSZT010000003">
    <property type="protein sequence ID" value="MDQ0997196.1"/>
    <property type="molecule type" value="Genomic_DNA"/>
</dbReference>
<dbReference type="InterPro" id="IPR013830">
    <property type="entry name" value="SGNH_hydro"/>
</dbReference>
<accession>A0ABU0S959</accession>
<organism evidence="2 3">
    <name type="scientific">Phyllobacterium ifriqiyense</name>
    <dbReference type="NCBI Taxonomy" id="314238"/>
    <lineage>
        <taxon>Bacteria</taxon>
        <taxon>Pseudomonadati</taxon>
        <taxon>Pseudomonadota</taxon>
        <taxon>Alphaproteobacteria</taxon>
        <taxon>Hyphomicrobiales</taxon>
        <taxon>Phyllobacteriaceae</taxon>
        <taxon>Phyllobacterium</taxon>
    </lineage>
</organism>
<sequence length="253" mass="27876">MKPAPFHPLLSWFLYPVYAWQGINVRLKTERMIPPVGLPVGEIAGKDPAIRLLVLGDSSAAGVGVTDAWQGLCVRLAVYLQGRTGRKVIWRAAGFNSATSGQLRDHVVPNLERGMWTHIVLSTGTNDTKNFHSLPRFKREFGGLLYALRAKWPEAHVVWSQVIDFRDVPAMPPLLGRILEGRAVAINKLGERLCRERMAIPALRLPVESAEGFSTDGFHASALGYDAWAKHLVPYILNRPQVDEKDAASPAGG</sequence>
<evidence type="ECO:0000259" key="1">
    <source>
        <dbReference type="Pfam" id="PF13472"/>
    </source>
</evidence>
<dbReference type="Pfam" id="PF13472">
    <property type="entry name" value="Lipase_GDSL_2"/>
    <property type="match status" value="1"/>
</dbReference>
<evidence type="ECO:0000313" key="3">
    <source>
        <dbReference type="Proteomes" id="UP001237780"/>
    </source>
</evidence>
<dbReference type="RefSeq" id="WP_307280902.1">
    <property type="nucleotide sequence ID" value="NZ_JAUSZT010000003.1"/>
</dbReference>
<feature type="domain" description="SGNH hydrolase-type esterase" evidence="1">
    <location>
        <begin position="54"/>
        <end position="227"/>
    </location>
</feature>
<dbReference type="Gene3D" id="3.40.50.1110">
    <property type="entry name" value="SGNH hydrolase"/>
    <property type="match status" value="1"/>
</dbReference>
<proteinExistence type="predicted"/>
<reference evidence="2 3" key="1">
    <citation type="submission" date="2023-07" db="EMBL/GenBank/DDBJ databases">
        <title>Comparative genomics of wheat-associated soil bacteria to identify genetic determinants of phenazine resistance.</title>
        <authorList>
            <person name="Mouncey N."/>
        </authorList>
    </citation>
    <scope>NUCLEOTIDE SEQUENCE [LARGE SCALE GENOMIC DNA]</scope>
    <source>
        <strain evidence="2 3">W4I11</strain>
    </source>
</reference>
<evidence type="ECO:0000313" key="2">
    <source>
        <dbReference type="EMBL" id="MDQ0997196.1"/>
    </source>
</evidence>
<dbReference type="SUPFAM" id="SSF52266">
    <property type="entry name" value="SGNH hydrolase"/>
    <property type="match status" value="1"/>
</dbReference>
<comment type="caution">
    <text evidence="2">The sequence shown here is derived from an EMBL/GenBank/DDBJ whole genome shotgun (WGS) entry which is preliminary data.</text>
</comment>
<protein>
    <submittedName>
        <fullName evidence="2">Lysophospholipase L1-like esterase</fullName>
    </submittedName>
</protein>
<name>A0ABU0S959_9HYPH</name>
<dbReference type="Proteomes" id="UP001237780">
    <property type="component" value="Unassembled WGS sequence"/>
</dbReference>
<gene>
    <name evidence="2" type="ORF">QFZ34_002378</name>
</gene>
<dbReference type="InterPro" id="IPR036514">
    <property type="entry name" value="SGNH_hydro_sf"/>
</dbReference>
<dbReference type="CDD" id="cd01836">
    <property type="entry name" value="FeeA_FeeB_like"/>
    <property type="match status" value="1"/>
</dbReference>